<comment type="caution">
    <text evidence="5">The sequence shown here is derived from an EMBL/GenBank/DDBJ whole genome shotgun (WGS) entry which is preliminary data.</text>
</comment>
<protein>
    <submittedName>
        <fullName evidence="5">HTH-type transcriptional repressor PurR</fullName>
    </submittedName>
</protein>
<evidence type="ECO:0000256" key="3">
    <source>
        <dbReference type="ARBA" id="ARBA00023163"/>
    </source>
</evidence>
<dbReference type="EMBL" id="VSSQ01002792">
    <property type="protein sequence ID" value="MPM17411.1"/>
    <property type="molecule type" value="Genomic_DNA"/>
</dbReference>
<dbReference type="InterPro" id="IPR000843">
    <property type="entry name" value="HTH_LacI"/>
</dbReference>
<dbReference type="Gene3D" id="1.10.260.40">
    <property type="entry name" value="lambda repressor-like DNA-binding domains"/>
    <property type="match status" value="1"/>
</dbReference>
<dbReference type="InterPro" id="IPR001761">
    <property type="entry name" value="Peripla_BP/Lac1_sug-bd_dom"/>
</dbReference>
<keyword evidence="3" id="KW-0804">Transcription</keyword>
<dbReference type="PROSITE" id="PS00356">
    <property type="entry name" value="HTH_LACI_1"/>
    <property type="match status" value="1"/>
</dbReference>
<sequence length="371" mass="41048">MPDATSGGLGMGKSENATIKDVAKLAGVSIATVSRVLNKLGVVNPETERRVLSAVNMLHYQRNAVARSLKLKETKSIGIMVPEISNTFFTEIVEQLEKLLGPLGYALLLCSSENSVEEEKRKLSLLLERNVDALLVIPVSDIGSHFCSPSLDHTPLVMLDRKIEDLACDVVLTDNRKGAYDVTCALIREGRKRIGFLGGDNHVHTSVERLHGFLDAMRDHHLEVESEFILLGGMTQKAGYTLAERLLDMPSCPDTFFMVNDMVHIGATSYLMSHAPKEFRSNLAFATFDYLYYAPLLKFCHYAVGQPLQLMGESAAQLLIRRMDGDRDGFPATVVIEPVIHVMKENGGVVTDERSMACSYAHSPRFEKVFS</sequence>
<dbReference type="PANTHER" id="PTHR30146">
    <property type="entry name" value="LACI-RELATED TRANSCRIPTIONAL REPRESSOR"/>
    <property type="match status" value="1"/>
</dbReference>
<keyword evidence="2" id="KW-0238">DNA-binding</keyword>
<dbReference type="Pfam" id="PF00356">
    <property type="entry name" value="LacI"/>
    <property type="match status" value="1"/>
</dbReference>
<dbReference type="GO" id="GO:0000976">
    <property type="term" value="F:transcription cis-regulatory region binding"/>
    <property type="evidence" value="ECO:0007669"/>
    <property type="project" value="TreeGrafter"/>
</dbReference>
<keyword evidence="1" id="KW-0805">Transcription regulation</keyword>
<dbReference type="GO" id="GO:0003700">
    <property type="term" value="F:DNA-binding transcription factor activity"/>
    <property type="evidence" value="ECO:0007669"/>
    <property type="project" value="TreeGrafter"/>
</dbReference>
<proteinExistence type="predicted"/>
<gene>
    <name evidence="5" type="primary">purR_25</name>
    <name evidence="5" type="ORF">SDC9_63800</name>
</gene>
<dbReference type="SUPFAM" id="SSF47413">
    <property type="entry name" value="lambda repressor-like DNA-binding domains"/>
    <property type="match status" value="1"/>
</dbReference>
<dbReference type="InterPro" id="IPR010982">
    <property type="entry name" value="Lambda_DNA-bd_dom_sf"/>
</dbReference>
<organism evidence="5">
    <name type="scientific">bioreactor metagenome</name>
    <dbReference type="NCBI Taxonomy" id="1076179"/>
    <lineage>
        <taxon>unclassified sequences</taxon>
        <taxon>metagenomes</taxon>
        <taxon>ecological metagenomes</taxon>
    </lineage>
</organism>
<dbReference type="Pfam" id="PF00532">
    <property type="entry name" value="Peripla_BP_1"/>
    <property type="match status" value="1"/>
</dbReference>
<evidence type="ECO:0000256" key="1">
    <source>
        <dbReference type="ARBA" id="ARBA00023015"/>
    </source>
</evidence>
<evidence type="ECO:0000313" key="5">
    <source>
        <dbReference type="EMBL" id="MPM17411.1"/>
    </source>
</evidence>
<evidence type="ECO:0000256" key="2">
    <source>
        <dbReference type="ARBA" id="ARBA00023125"/>
    </source>
</evidence>
<dbReference type="PANTHER" id="PTHR30146:SF109">
    <property type="entry name" value="HTH-TYPE TRANSCRIPTIONAL REGULATOR GALS"/>
    <property type="match status" value="1"/>
</dbReference>
<name>A0A644XNN2_9ZZZZ</name>
<reference evidence="5" key="1">
    <citation type="submission" date="2019-08" db="EMBL/GenBank/DDBJ databases">
        <authorList>
            <person name="Kucharzyk K."/>
            <person name="Murdoch R.W."/>
            <person name="Higgins S."/>
            <person name="Loffler F."/>
        </authorList>
    </citation>
    <scope>NUCLEOTIDE SEQUENCE</scope>
</reference>
<dbReference type="CDD" id="cd01392">
    <property type="entry name" value="HTH_LacI"/>
    <property type="match status" value="1"/>
</dbReference>
<accession>A0A644XNN2</accession>
<dbReference type="CDD" id="cd06267">
    <property type="entry name" value="PBP1_LacI_sugar_binding-like"/>
    <property type="match status" value="1"/>
</dbReference>
<dbReference type="PRINTS" id="PR00036">
    <property type="entry name" value="HTHLACI"/>
</dbReference>
<dbReference type="SMART" id="SM00354">
    <property type="entry name" value="HTH_LACI"/>
    <property type="match status" value="1"/>
</dbReference>
<dbReference type="InterPro" id="IPR028082">
    <property type="entry name" value="Peripla_BP_I"/>
</dbReference>
<dbReference type="PROSITE" id="PS50932">
    <property type="entry name" value="HTH_LACI_2"/>
    <property type="match status" value="1"/>
</dbReference>
<feature type="domain" description="HTH lacI-type" evidence="4">
    <location>
        <begin position="17"/>
        <end position="71"/>
    </location>
</feature>
<dbReference type="AlphaFoldDB" id="A0A644XNN2"/>
<dbReference type="Gene3D" id="3.40.50.2300">
    <property type="match status" value="2"/>
</dbReference>
<evidence type="ECO:0000259" key="4">
    <source>
        <dbReference type="PROSITE" id="PS50932"/>
    </source>
</evidence>
<dbReference type="SUPFAM" id="SSF53822">
    <property type="entry name" value="Periplasmic binding protein-like I"/>
    <property type="match status" value="1"/>
</dbReference>